<organism evidence="1 2">
    <name type="scientific">Pseudomonas fakonensis</name>
    <dbReference type="NCBI Taxonomy" id="2842355"/>
    <lineage>
        <taxon>Bacteria</taxon>
        <taxon>Pseudomonadati</taxon>
        <taxon>Pseudomonadota</taxon>
        <taxon>Gammaproteobacteria</taxon>
        <taxon>Pseudomonadales</taxon>
        <taxon>Pseudomonadaceae</taxon>
        <taxon>Pseudomonas</taxon>
    </lineage>
</organism>
<dbReference type="RefSeq" id="WP_217840612.1">
    <property type="nucleotide sequence ID" value="NZ_CP077076.1"/>
</dbReference>
<protein>
    <recommendedName>
        <fullName evidence="3">DUF3077 domain-containing protein</fullName>
    </recommendedName>
</protein>
<reference evidence="1" key="1">
    <citation type="journal article" date="2021" name="Microorganisms">
        <title>The Ever-Expanding Pseudomonas Genus: Description of 43 New Species and Partition of the Pseudomonas putida Group.</title>
        <authorList>
            <person name="Girard L."/>
            <person name="Lood C."/>
            <person name="Hofte M."/>
            <person name="Vandamme P."/>
            <person name="Rokni-Zadeh H."/>
            <person name="van Noort V."/>
            <person name="Lavigne R."/>
            <person name="De Mot R."/>
        </authorList>
    </citation>
    <scope>NUCLEOTIDE SEQUENCE</scope>
    <source>
        <strain evidence="1">COW40</strain>
    </source>
</reference>
<evidence type="ECO:0000313" key="1">
    <source>
        <dbReference type="EMBL" id="QXH51066.1"/>
    </source>
</evidence>
<dbReference type="Proteomes" id="UP001046350">
    <property type="component" value="Chromosome"/>
</dbReference>
<dbReference type="EMBL" id="CP077076">
    <property type="protein sequence ID" value="QXH51066.1"/>
    <property type="molecule type" value="Genomic_DNA"/>
</dbReference>
<evidence type="ECO:0000313" key="2">
    <source>
        <dbReference type="Proteomes" id="UP001046350"/>
    </source>
</evidence>
<accession>A0ABX8N418</accession>
<name>A0ABX8N418_9PSED</name>
<evidence type="ECO:0008006" key="3">
    <source>
        <dbReference type="Google" id="ProtNLM"/>
    </source>
</evidence>
<gene>
    <name evidence="1" type="ORF">KSS94_24530</name>
</gene>
<sequence length="80" mass="8906">MLKIVPDPPLHSHSLEDTLVQASEYVLCALTVAHQAVLHRPRTPATVLMMASMHEMESLQALLELALAQVQMPQKARVMH</sequence>
<keyword evidence="2" id="KW-1185">Reference proteome</keyword>
<proteinExistence type="predicted"/>